<reference evidence="5" key="1">
    <citation type="journal article" date="2014" name="Front. Microbiol.">
        <title>High frequency of phylogenetically diverse reductive dehalogenase-homologous genes in deep subseafloor sedimentary metagenomes.</title>
        <authorList>
            <person name="Kawai M."/>
            <person name="Futagami T."/>
            <person name="Toyoda A."/>
            <person name="Takaki Y."/>
            <person name="Nishi S."/>
            <person name="Hori S."/>
            <person name="Arai W."/>
            <person name="Tsubouchi T."/>
            <person name="Morono Y."/>
            <person name="Uchiyama I."/>
            <person name="Ito T."/>
            <person name="Fujiyama A."/>
            <person name="Inagaki F."/>
            <person name="Takami H."/>
        </authorList>
    </citation>
    <scope>NUCLEOTIDE SEQUENCE</scope>
    <source>
        <strain evidence="5">Expedition CK06-06</strain>
    </source>
</reference>
<evidence type="ECO:0000313" key="5">
    <source>
        <dbReference type="EMBL" id="GAG46433.1"/>
    </source>
</evidence>
<dbReference type="InterPro" id="IPR058647">
    <property type="entry name" value="BSH_CzcB-like"/>
</dbReference>
<dbReference type="EMBL" id="BARS01051546">
    <property type="protein sequence ID" value="GAG46433.1"/>
    <property type="molecule type" value="Genomic_DNA"/>
</dbReference>
<dbReference type="Gene3D" id="2.40.30.170">
    <property type="match status" value="1"/>
</dbReference>
<name>X0YCJ3_9ZZZZ</name>
<evidence type="ECO:0000256" key="1">
    <source>
        <dbReference type="ARBA" id="ARBA00004196"/>
    </source>
</evidence>
<dbReference type="Pfam" id="PF25973">
    <property type="entry name" value="BSH_CzcB"/>
    <property type="match status" value="1"/>
</dbReference>
<proteinExistence type="predicted"/>
<evidence type="ECO:0000256" key="2">
    <source>
        <dbReference type="ARBA" id="ARBA00023054"/>
    </source>
</evidence>
<feature type="domain" description="CzcB-like barrel-sandwich hybrid" evidence="4">
    <location>
        <begin position="3"/>
        <end position="114"/>
    </location>
</feature>
<dbReference type="PANTHER" id="PTHR32347">
    <property type="entry name" value="EFFLUX SYSTEM COMPONENT YKNX-RELATED"/>
    <property type="match status" value="1"/>
</dbReference>
<feature type="non-terminal residue" evidence="5">
    <location>
        <position position="1"/>
    </location>
</feature>
<comment type="caution">
    <text evidence="5">The sequence shown here is derived from an EMBL/GenBank/DDBJ whole genome shotgun (WGS) entry which is preliminary data.</text>
</comment>
<dbReference type="AlphaFoldDB" id="X0YCJ3"/>
<protein>
    <recommendedName>
        <fullName evidence="4">CzcB-like barrel-sandwich hybrid domain-containing protein</fullName>
    </recommendedName>
</protein>
<dbReference type="InterPro" id="IPR050465">
    <property type="entry name" value="UPF0194_transport"/>
</dbReference>
<organism evidence="5">
    <name type="scientific">marine sediment metagenome</name>
    <dbReference type="NCBI Taxonomy" id="412755"/>
    <lineage>
        <taxon>unclassified sequences</taxon>
        <taxon>metagenomes</taxon>
        <taxon>ecological metagenomes</taxon>
    </lineage>
</organism>
<accession>X0YCJ3</accession>
<evidence type="ECO:0000256" key="3">
    <source>
        <dbReference type="SAM" id="Coils"/>
    </source>
</evidence>
<feature type="coiled-coil region" evidence="3">
    <location>
        <begin position="24"/>
        <end position="77"/>
    </location>
</feature>
<comment type="subcellular location">
    <subcellularLocation>
        <location evidence="1">Cell envelope</location>
    </subcellularLocation>
</comment>
<dbReference type="PANTHER" id="PTHR32347:SF23">
    <property type="entry name" value="BLL5650 PROTEIN"/>
    <property type="match status" value="1"/>
</dbReference>
<gene>
    <name evidence="5" type="ORF">S01H1_76757</name>
</gene>
<keyword evidence="2 3" id="KW-0175">Coiled coil</keyword>
<dbReference type="SUPFAM" id="SSF111369">
    <property type="entry name" value="HlyD-like secretion proteins"/>
    <property type="match status" value="1"/>
</dbReference>
<sequence length="222" mass="25002">YIAAAHVRAGDLVREGDLLATLDDQELRHEQRKWQSQLAQLLKEYRKALAGYDRAEVAILNAKRAQADAQLKLVEQQLARATLVAPFSGLIVKGDLSQALGSPVTRGEVLFEVAPTDEYRVVLKVDDRDIGLVSLEQRGQLKLSGIPDKSIAITIDRLMPVSATEGGHNYFRVEAVMDNHSDLMRPGMQGISKIEIGREKLLWIWTRRLVGWLRLFVWNRLP</sequence>
<evidence type="ECO:0000259" key="4">
    <source>
        <dbReference type="Pfam" id="PF25973"/>
    </source>
</evidence>
<dbReference type="GO" id="GO:0030313">
    <property type="term" value="C:cell envelope"/>
    <property type="evidence" value="ECO:0007669"/>
    <property type="project" value="UniProtKB-SubCell"/>
</dbReference>